<dbReference type="RefSeq" id="WP_187551922.1">
    <property type="nucleotide sequence ID" value="NZ_CP060719.1"/>
</dbReference>
<evidence type="ECO:0000313" key="3">
    <source>
        <dbReference type="Proteomes" id="UP000515804"/>
    </source>
</evidence>
<keyword evidence="1" id="KW-0812">Transmembrane</keyword>
<reference evidence="2 3" key="1">
    <citation type="submission" date="2020-08" db="EMBL/GenBank/DDBJ databases">
        <title>Genome sequence of Thermomonas carbonis KCTC 42013T.</title>
        <authorList>
            <person name="Hyun D.-W."/>
            <person name="Bae J.-W."/>
        </authorList>
    </citation>
    <scope>NUCLEOTIDE SEQUENCE [LARGE SCALE GENOMIC DNA]</scope>
    <source>
        <strain evidence="2 3">KCTC 42013</strain>
    </source>
</reference>
<evidence type="ECO:0000313" key="2">
    <source>
        <dbReference type="EMBL" id="QNN69401.1"/>
    </source>
</evidence>
<evidence type="ECO:0000256" key="1">
    <source>
        <dbReference type="SAM" id="Phobius"/>
    </source>
</evidence>
<proteinExistence type="predicted"/>
<keyword evidence="1" id="KW-0472">Membrane</keyword>
<organism evidence="2 3">
    <name type="scientific">Thermomonas carbonis</name>
    <dbReference type="NCBI Taxonomy" id="1463158"/>
    <lineage>
        <taxon>Bacteria</taxon>
        <taxon>Pseudomonadati</taxon>
        <taxon>Pseudomonadota</taxon>
        <taxon>Gammaproteobacteria</taxon>
        <taxon>Lysobacterales</taxon>
        <taxon>Lysobacteraceae</taxon>
        <taxon>Thermomonas</taxon>
    </lineage>
</organism>
<feature type="transmembrane region" description="Helical" evidence="1">
    <location>
        <begin position="82"/>
        <end position="100"/>
    </location>
</feature>
<keyword evidence="1" id="KW-1133">Transmembrane helix</keyword>
<feature type="transmembrane region" description="Helical" evidence="1">
    <location>
        <begin position="46"/>
        <end position="70"/>
    </location>
</feature>
<dbReference type="KEGG" id="tcn:H9L16_12050"/>
<dbReference type="AlphaFoldDB" id="A0A7G9SNH6"/>
<dbReference type="EMBL" id="CP060719">
    <property type="protein sequence ID" value="QNN69401.1"/>
    <property type="molecule type" value="Genomic_DNA"/>
</dbReference>
<keyword evidence="3" id="KW-1185">Reference proteome</keyword>
<gene>
    <name evidence="2" type="ORF">H9L16_12050</name>
</gene>
<sequence length="131" mass="14174">MSAVKAAAISPLVICAAAPFYAAWLYYQTTSTFPASPASFAMVARIASTWAMLFLPLAYILIFTYGQLFLRLANAKGWSSPFHYLIAGAAPSLLTFALPFSWQEGFVPAALFGGLTGLAFWQLNRAQRPGL</sequence>
<name>A0A7G9SNH6_9GAMM</name>
<dbReference type="Proteomes" id="UP000515804">
    <property type="component" value="Chromosome"/>
</dbReference>
<accession>A0A7G9SNH6</accession>
<protein>
    <submittedName>
        <fullName evidence="2">Uncharacterized protein</fullName>
    </submittedName>
</protein>
<feature type="transmembrane region" description="Helical" evidence="1">
    <location>
        <begin position="106"/>
        <end position="123"/>
    </location>
</feature>